<dbReference type="SUPFAM" id="SSF52540">
    <property type="entry name" value="P-loop containing nucleoside triphosphate hydrolases"/>
    <property type="match status" value="1"/>
</dbReference>
<dbReference type="RefSeq" id="WP_285430258.1">
    <property type="nucleotide sequence ID" value="NZ_JASJUS010000002.1"/>
</dbReference>
<organism evidence="11 12">
    <name type="scientific">Streptomyces fuscus</name>
    <dbReference type="NCBI Taxonomy" id="3048495"/>
    <lineage>
        <taxon>Bacteria</taxon>
        <taxon>Bacillati</taxon>
        <taxon>Actinomycetota</taxon>
        <taxon>Actinomycetes</taxon>
        <taxon>Kitasatosporales</taxon>
        <taxon>Streptomycetaceae</taxon>
        <taxon>Streptomyces</taxon>
    </lineage>
</organism>
<feature type="region of interest" description="Disordered" evidence="7">
    <location>
        <begin position="1"/>
        <end position="21"/>
    </location>
</feature>
<dbReference type="SUPFAM" id="SSF90123">
    <property type="entry name" value="ABC transporter transmembrane region"/>
    <property type="match status" value="1"/>
</dbReference>
<evidence type="ECO:0000259" key="10">
    <source>
        <dbReference type="PROSITE" id="PS50929"/>
    </source>
</evidence>
<keyword evidence="4" id="KW-0067">ATP-binding</keyword>
<evidence type="ECO:0000256" key="8">
    <source>
        <dbReference type="SAM" id="Phobius"/>
    </source>
</evidence>
<evidence type="ECO:0000256" key="5">
    <source>
        <dbReference type="ARBA" id="ARBA00022989"/>
    </source>
</evidence>
<dbReference type="PANTHER" id="PTHR24221">
    <property type="entry name" value="ATP-BINDING CASSETTE SUB-FAMILY B"/>
    <property type="match status" value="1"/>
</dbReference>
<evidence type="ECO:0000256" key="6">
    <source>
        <dbReference type="ARBA" id="ARBA00023136"/>
    </source>
</evidence>
<dbReference type="InterPro" id="IPR003439">
    <property type="entry name" value="ABC_transporter-like_ATP-bd"/>
</dbReference>
<dbReference type="SMART" id="SM00382">
    <property type="entry name" value="AAA"/>
    <property type="match status" value="1"/>
</dbReference>
<dbReference type="PROSITE" id="PS00211">
    <property type="entry name" value="ABC_TRANSPORTER_1"/>
    <property type="match status" value="1"/>
</dbReference>
<dbReference type="InterPro" id="IPR017871">
    <property type="entry name" value="ABC_transporter-like_CS"/>
</dbReference>
<dbReference type="EMBL" id="JASJUS010000002">
    <property type="protein sequence ID" value="MDL2075480.1"/>
    <property type="molecule type" value="Genomic_DNA"/>
</dbReference>
<dbReference type="InterPro" id="IPR011527">
    <property type="entry name" value="ABC1_TM_dom"/>
</dbReference>
<keyword evidence="5 8" id="KW-1133">Transmembrane helix</keyword>
<dbReference type="Pfam" id="PF00664">
    <property type="entry name" value="ABC_membrane"/>
    <property type="match status" value="1"/>
</dbReference>
<evidence type="ECO:0000256" key="3">
    <source>
        <dbReference type="ARBA" id="ARBA00022741"/>
    </source>
</evidence>
<dbReference type="Proteomes" id="UP001241926">
    <property type="component" value="Unassembled WGS sequence"/>
</dbReference>
<dbReference type="Pfam" id="PF00005">
    <property type="entry name" value="ABC_tran"/>
    <property type="match status" value="1"/>
</dbReference>
<dbReference type="PROSITE" id="PS50929">
    <property type="entry name" value="ABC_TM1F"/>
    <property type="match status" value="1"/>
</dbReference>
<sequence>MRTSPDHPTDPAPEPPGTPTRTVCLDDPGTLLYVAEGAADLFAVERAAGGGRAGAVGAEDGDGAAGRRHFLCRADAGMLLVCGTDRDTRHTVVARPVLDAQLHRLPLEVLDDVRAGRTALPRADGVRPAELDHARVLDGLTAGLTALAEALAGTLPPRKFTSLSTSGSTELEARDVTRSVDGVRFVRVESGLLDQGDRAGAEQRAPDLPEAPEPVGPGDEVVLTERDWLRAREPARLTSASLLDVYRQGRLTAALARYAVRLRAAVDHRVAVVRAEERAELAARRAQDATVPAAAVRRFDAVLHDTDTRVKLADVAADPPLLAAARLVASRQGFTVRPPVRGSGGGRARDDLRAIALASGVRTRTVRLEGPWWTKDLGPMVAYHVTGRPVALLPLGRGYVVVDDGRVTPLTADGAARLRNEGVVLYRPLPERVRDVRGLLRFGFSPSHGHGRDLVRFVVAGGLVALLGLIIPVMTGEVLGSYVEAADRDLIVQGALAVIASGLVTAALSVVQNIAVLRMESRSGAAMQAGLWNRLLSLPAAFFTRYSTGELGTTVLGVTAAQELLSGMLTTATLALLTGLANLGLVFWYDVTLALAAAGLTAVGVGFAAVAGRIQLRWARREYVHDQAMSSMVFQMLTAMPKLRVAAAEERAFAEWTRLAAEGHALSARVRRVQNAVTTFNAGFPLVCSAVVFALTAGPLHGEIPLSVFLPFYTAFNLLLAAGLQFTAAAVTAVGTVPMLERLQPILEAEPENDGTKADPGDLSGRIAVSHLSFRYGQDGPLVLDDLSLTVQPGEFVAVVGASGSGKSTLLRLLLGFETPLSGSVLYDGQDLAELDISAVRRQCGVVLQNGALQAGDILANIVGTTGFTLDEAWAAAEMAGLADDIRAMPMGMHTMLSEGTNTLSGGQRQRLMIARALVARPRLVFFDEATSALDNPTQSLVAESTRRLNATRLVIAHRLSTVVDADRIVVMERGRIVQQGTYDELMADTDGLFARLAGPQLSTSARFSRAGAE</sequence>
<comment type="subcellular location">
    <subcellularLocation>
        <location evidence="1">Cell membrane</location>
        <topology evidence="1">Multi-pass membrane protein</topology>
    </subcellularLocation>
</comment>
<dbReference type="Gene3D" id="3.40.50.300">
    <property type="entry name" value="P-loop containing nucleotide triphosphate hydrolases"/>
    <property type="match status" value="1"/>
</dbReference>
<keyword evidence="12" id="KW-1185">Reference proteome</keyword>
<keyword evidence="6 8" id="KW-0472">Membrane</keyword>
<dbReference type="PANTHER" id="PTHR24221:SF654">
    <property type="entry name" value="ATP-BINDING CASSETTE SUB-FAMILY B MEMBER 6"/>
    <property type="match status" value="1"/>
</dbReference>
<evidence type="ECO:0000256" key="4">
    <source>
        <dbReference type="ARBA" id="ARBA00022840"/>
    </source>
</evidence>
<feature type="transmembrane region" description="Helical" evidence="8">
    <location>
        <begin position="593"/>
        <end position="611"/>
    </location>
</feature>
<dbReference type="InterPro" id="IPR003593">
    <property type="entry name" value="AAA+_ATPase"/>
</dbReference>
<evidence type="ECO:0000313" key="11">
    <source>
        <dbReference type="EMBL" id="MDL2075480.1"/>
    </source>
</evidence>
<comment type="caution">
    <text evidence="11">The sequence shown here is derived from an EMBL/GenBank/DDBJ whole genome shotgun (WGS) entry which is preliminary data.</text>
</comment>
<feature type="transmembrane region" description="Helical" evidence="8">
    <location>
        <begin position="494"/>
        <end position="517"/>
    </location>
</feature>
<keyword evidence="2 8" id="KW-0812">Transmembrane</keyword>
<feature type="compositionally biased region" description="Basic and acidic residues" evidence="7">
    <location>
        <begin position="196"/>
        <end position="207"/>
    </location>
</feature>
<feature type="transmembrane region" description="Helical" evidence="8">
    <location>
        <begin position="564"/>
        <end position="587"/>
    </location>
</feature>
<proteinExistence type="predicted"/>
<evidence type="ECO:0000256" key="7">
    <source>
        <dbReference type="SAM" id="MobiDB-lite"/>
    </source>
</evidence>
<dbReference type="PROSITE" id="PS50893">
    <property type="entry name" value="ABC_TRANSPORTER_2"/>
    <property type="match status" value="1"/>
</dbReference>
<evidence type="ECO:0000256" key="1">
    <source>
        <dbReference type="ARBA" id="ARBA00004651"/>
    </source>
</evidence>
<evidence type="ECO:0000313" key="12">
    <source>
        <dbReference type="Proteomes" id="UP001241926"/>
    </source>
</evidence>
<accession>A0ABT7ISC3</accession>
<dbReference type="InterPro" id="IPR039421">
    <property type="entry name" value="Type_1_exporter"/>
</dbReference>
<feature type="transmembrane region" description="Helical" evidence="8">
    <location>
        <begin position="679"/>
        <end position="700"/>
    </location>
</feature>
<dbReference type="InterPro" id="IPR036640">
    <property type="entry name" value="ABC1_TM_sf"/>
</dbReference>
<feature type="domain" description="ABC transporter" evidence="9">
    <location>
        <begin position="767"/>
        <end position="999"/>
    </location>
</feature>
<keyword evidence="3" id="KW-0547">Nucleotide-binding</keyword>
<feature type="transmembrane region" description="Helical" evidence="8">
    <location>
        <begin position="712"/>
        <end position="737"/>
    </location>
</feature>
<feature type="domain" description="ABC transmembrane type-1" evidence="10">
    <location>
        <begin position="458"/>
        <end position="722"/>
    </location>
</feature>
<dbReference type="InterPro" id="IPR022515">
    <property type="entry name" value="NHPM_micro_ABC2"/>
</dbReference>
<feature type="region of interest" description="Disordered" evidence="7">
    <location>
        <begin position="196"/>
        <end position="219"/>
    </location>
</feature>
<protein>
    <submittedName>
        <fullName evidence="11">NHLP bacteriocin export ABC transporter permease/ATPase subunit</fullName>
    </submittedName>
</protein>
<dbReference type="Gene3D" id="1.20.1560.10">
    <property type="entry name" value="ABC transporter type 1, transmembrane domain"/>
    <property type="match status" value="1"/>
</dbReference>
<evidence type="ECO:0000259" key="9">
    <source>
        <dbReference type="PROSITE" id="PS50893"/>
    </source>
</evidence>
<name>A0ABT7ISC3_9ACTN</name>
<evidence type="ECO:0000256" key="2">
    <source>
        <dbReference type="ARBA" id="ARBA00022692"/>
    </source>
</evidence>
<dbReference type="InterPro" id="IPR027417">
    <property type="entry name" value="P-loop_NTPase"/>
</dbReference>
<dbReference type="NCBIfam" id="TIGR03797">
    <property type="entry name" value="NHLM_micro_ABC2"/>
    <property type="match status" value="1"/>
</dbReference>
<feature type="transmembrane region" description="Helical" evidence="8">
    <location>
        <begin position="454"/>
        <end position="474"/>
    </location>
</feature>
<gene>
    <name evidence="11" type="ORF">QNN03_03385</name>
</gene>
<reference evidence="11 12" key="1">
    <citation type="submission" date="2023-05" db="EMBL/GenBank/DDBJ databases">
        <title>Streptomyces fuscus sp. nov., a brown-black pigment producing actinomyces isolated from dry sand of Sea duck farm.</title>
        <authorList>
            <person name="Xie J."/>
            <person name="Shen N."/>
        </authorList>
    </citation>
    <scope>NUCLEOTIDE SEQUENCE [LARGE SCALE GENOMIC DNA]</scope>
    <source>
        <strain evidence="11 12">GXMU-J15</strain>
    </source>
</reference>